<dbReference type="Proteomes" id="UP000028701">
    <property type="component" value="Unassembled WGS sequence"/>
</dbReference>
<dbReference type="PIRSF" id="PIRSF001365">
    <property type="entry name" value="DHDPS"/>
    <property type="match status" value="1"/>
</dbReference>
<evidence type="ECO:0000313" key="6">
    <source>
        <dbReference type="EMBL" id="GAK71692.1"/>
    </source>
</evidence>
<evidence type="ECO:0000256" key="4">
    <source>
        <dbReference type="PIRSR" id="PIRSR001365-1"/>
    </source>
</evidence>
<dbReference type="Pfam" id="PF00701">
    <property type="entry name" value="DHDPS"/>
    <property type="match status" value="1"/>
</dbReference>
<feature type="active site" description="Schiff-base intermediate with substrate" evidence="4">
    <location>
        <position position="164"/>
    </location>
</feature>
<gene>
    <name evidence="6" type="ORF">RRU01S_19_00970</name>
</gene>
<dbReference type="PANTHER" id="PTHR12128:SF66">
    <property type="entry name" value="4-HYDROXY-2-OXOGLUTARATE ALDOLASE, MITOCHONDRIAL"/>
    <property type="match status" value="1"/>
</dbReference>
<dbReference type="AlphaFoldDB" id="A0A081CYE6"/>
<evidence type="ECO:0000256" key="5">
    <source>
        <dbReference type="PIRSR" id="PIRSR001365-2"/>
    </source>
</evidence>
<reference evidence="6 7" key="1">
    <citation type="submission" date="2014-08" db="EMBL/GenBank/DDBJ databases">
        <title>Whole genome shotgun sequence of Rhizobium rubi NBRC 13261.</title>
        <authorList>
            <person name="Katano-Makiyama Y."/>
            <person name="Hosoyama A."/>
            <person name="Hashimoto M."/>
            <person name="Hosoyama Y."/>
            <person name="Noguchi M."/>
            <person name="Tsuchikane K."/>
            <person name="Uohara A."/>
            <person name="Ohji S."/>
            <person name="Ichikawa N."/>
            <person name="Kimura A."/>
            <person name="Yamazoe A."/>
            <person name="Fujita N."/>
        </authorList>
    </citation>
    <scope>NUCLEOTIDE SEQUENCE [LARGE SCALE GENOMIC DNA]</scope>
    <source>
        <strain evidence="6 7">NBRC 13261</strain>
    </source>
</reference>
<sequence length="306" mass="32871">MDVGFHGLSAFPLTPADEEGVVDAEALSRLIERLDAAEVDSIGLLGSTGSYAYLSRAERLRAIRATVESLKGKRQLIVSVGALRTSESVALAKDAEAAGADALLLAPVSYTPLTQEEAYHHFAAVAGSTSLPLCIYNNPSTTKFSFGDELLVRLAYIPHIRAVKMPLPADMAFKDELERLRPRLGEGFAIGYSGDWGASQAVMQGADCWYSVIGGLLPVPSLRLLRAAQAGDATEVERIEAYFHPLWSLFQEFGSFRVVYAAANLLSLTHRQPPLPVMPLSVSDCARVEEALAKLSELDGLPAATP</sequence>
<dbReference type="GO" id="GO:0008840">
    <property type="term" value="F:4-hydroxy-tetrahydrodipicolinate synthase activity"/>
    <property type="evidence" value="ECO:0007669"/>
    <property type="project" value="TreeGrafter"/>
</dbReference>
<dbReference type="Gene3D" id="3.20.20.70">
    <property type="entry name" value="Aldolase class I"/>
    <property type="match status" value="1"/>
</dbReference>
<feature type="binding site" evidence="5">
    <location>
        <position position="48"/>
    </location>
    <ligand>
        <name>pyruvate</name>
        <dbReference type="ChEBI" id="CHEBI:15361"/>
    </ligand>
</feature>
<dbReference type="CDD" id="cd00408">
    <property type="entry name" value="DHDPS-like"/>
    <property type="match status" value="1"/>
</dbReference>
<evidence type="ECO:0000313" key="7">
    <source>
        <dbReference type="Proteomes" id="UP000028701"/>
    </source>
</evidence>
<dbReference type="RefSeq" id="WP_045231230.1">
    <property type="nucleotide sequence ID" value="NZ_BBJU01000019.1"/>
</dbReference>
<evidence type="ECO:0000256" key="3">
    <source>
        <dbReference type="PIRNR" id="PIRNR001365"/>
    </source>
</evidence>
<name>A0A081CYE6_9HYPH</name>
<dbReference type="OrthoDB" id="9778880at2"/>
<evidence type="ECO:0000256" key="2">
    <source>
        <dbReference type="ARBA" id="ARBA00023239"/>
    </source>
</evidence>
<keyword evidence="2 3" id="KW-0456">Lyase</keyword>
<dbReference type="PANTHER" id="PTHR12128">
    <property type="entry name" value="DIHYDRODIPICOLINATE SYNTHASE"/>
    <property type="match status" value="1"/>
</dbReference>
<dbReference type="EMBL" id="BBJU01000019">
    <property type="protein sequence ID" value="GAK71692.1"/>
    <property type="molecule type" value="Genomic_DNA"/>
</dbReference>
<dbReference type="PRINTS" id="PR00146">
    <property type="entry name" value="DHPICSNTHASE"/>
</dbReference>
<proteinExistence type="inferred from homology"/>
<protein>
    <submittedName>
        <fullName evidence="6">Putative dihydrodipicolinate synthase</fullName>
    </submittedName>
</protein>
<feature type="active site" description="Proton donor/acceptor" evidence="4">
    <location>
        <position position="136"/>
    </location>
</feature>
<dbReference type="InterPro" id="IPR002220">
    <property type="entry name" value="DapA-like"/>
</dbReference>
<dbReference type="GO" id="GO:0005829">
    <property type="term" value="C:cytosol"/>
    <property type="evidence" value="ECO:0007669"/>
    <property type="project" value="TreeGrafter"/>
</dbReference>
<comment type="caution">
    <text evidence="6">The sequence shown here is derived from an EMBL/GenBank/DDBJ whole genome shotgun (WGS) entry which is preliminary data.</text>
</comment>
<accession>A0A081CYE6</accession>
<comment type="similarity">
    <text evidence="1 3">Belongs to the DapA family.</text>
</comment>
<dbReference type="SUPFAM" id="SSF51569">
    <property type="entry name" value="Aldolase"/>
    <property type="match status" value="1"/>
</dbReference>
<dbReference type="SMART" id="SM01130">
    <property type="entry name" value="DHDPS"/>
    <property type="match status" value="1"/>
</dbReference>
<dbReference type="InterPro" id="IPR013785">
    <property type="entry name" value="Aldolase_TIM"/>
</dbReference>
<organism evidence="6 7">
    <name type="scientific">Agrobacterium rubi TR3 = NBRC 13261</name>
    <dbReference type="NCBI Taxonomy" id="1368415"/>
    <lineage>
        <taxon>Bacteria</taxon>
        <taxon>Pseudomonadati</taxon>
        <taxon>Pseudomonadota</taxon>
        <taxon>Alphaproteobacteria</taxon>
        <taxon>Hyphomicrobiales</taxon>
        <taxon>Rhizobiaceae</taxon>
        <taxon>Rhizobium/Agrobacterium group</taxon>
        <taxon>Agrobacterium</taxon>
    </lineage>
</organism>
<dbReference type="eggNOG" id="COG0329">
    <property type="taxonomic scope" value="Bacteria"/>
</dbReference>
<evidence type="ECO:0000256" key="1">
    <source>
        <dbReference type="ARBA" id="ARBA00007592"/>
    </source>
</evidence>